<evidence type="ECO:0000313" key="1">
    <source>
        <dbReference type="EMBL" id="PWN51398.1"/>
    </source>
</evidence>
<evidence type="ECO:0000313" key="2">
    <source>
        <dbReference type="Proteomes" id="UP000245626"/>
    </source>
</evidence>
<organism evidence="1 2">
    <name type="scientific">Violaceomyces palustris</name>
    <dbReference type="NCBI Taxonomy" id="1673888"/>
    <lineage>
        <taxon>Eukaryota</taxon>
        <taxon>Fungi</taxon>
        <taxon>Dikarya</taxon>
        <taxon>Basidiomycota</taxon>
        <taxon>Ustilaginomycotina</taxon>
        <taxon>Ustilaginomycetes</taxon>
        <taxon>Violaceomycetales</taxon>
        <taxon>Violaceomycetaceae</taxon>
        <taxon>Violaceomyces</taxon>
    </lineage>
</organism>
<accession>A0ACD0NZT2</accession>
<protein>
    <submittedName>
        <fullName evidence="1">Uncharacterized protein</fullName>
    </submittedName>
</protein>
<name>A0ACD0NZT2_9BASI</name>
<reference evidence="1 2" key="1">
    <citation type="journal article" date="2018" name="Mol. Biol. Evol.">
        <title>Broad Genomic Sampling Reveals a Smut Pathogenic Ancestry of the Fungal Clade Ustilaginomycotina.</title>
        <authorList>
            <person name="Kijpornyongpan T."/>
            <person name="Mondo S.J."/>
            <person name="Barry K."/>
            <person name="Sandor L."/>
            <person name="Lee J."/>
            <person name="Lipzen A."/>
            <person name="Pangilinan J."/>
            <person name="LaButti K."/>
            <person name="Hainaut M."/>
            <person name="Henrissat B."/>
            <person name="Grigoriev I.V."/>
            <person name="Spatafora J.W."/>
            <person name="Aime M.C."/>
        </authorList>
    </citation>
    <scope>NUCLEOTIDE SEQUENCE [LARGE SCALE GENOMIC DNA]</scope>
    <source>
        <strain evidence="1 2">SA 807</strain>
    </source>
</reference>
<keyword evidence="2" id="KW-1185">Reference proteome</keyword>
<gene>
    <name evidence="1" type="ORF">IE53DRAFT_51811</name>
</gene>
<sequence>MRIGNHRLLSTFLLVVLGCEAGKVISAPCNCCCPPNAEGGDFTEALESSSHGQAHGGFSSVRLFRSQPTPPPHVVDEEQHDRKVFQGIEYVDPSASYVVSPDRSYENFLATEEAKQDSAYQSRLEAKMVLERFEGRCGGGRAWQRSSPTVGGLLDLFGSLFPCSLNLGRGGFLGSSIQGQARLVSKVTKTLSVVRNLGHSIVVRPVRRIRKKVVIVLSRVSRPLRSNHSFSANRADRLQGARQSRRIVIRLLGKRSPAGGGARWGREEIDVNKYLFKLRNMLGELWKAGEDVAKVGLKEGDVGEVSKLRSTAANSFPSKDKVLKNRLGSAYGSASRPSVPFHEVEKRSVEPPVASLAKEVQKPFRPGSMAARIENLYIKGKENAELGESLAKLKLRKAQLEKERELVRWKGGDVDMASKLDTEIDQVSINLLEERAKVERTKAELDELHKSTLEAGRRSLSSSKPVGVAVAVGLTGTAAASTVAYGLGKMENCKKFVRDAKQHDSAYKDVDVDKQCSFWLHFGG</sequence>
<proteinExistence type="predicted"/>
<dbReference type="Proteomes" id="UP000245626">
    <property type="component" value="Unassembled WGS sequence"/>
</dbReference>
<dbReference type="EMBL" id="KZ819846">
    <property type="protein sequence ID" value="PWN51398.1"/>
    <property type="molecule type" value="Genomic_DNA"/>
</dbReference>